<organism evidence="2 3">
    <name type="scientific">Ravibacter arvi</name>
    <dbReference type="NCBI Taxonomy" id="2051041"/>
    <lineage>
        <taxon>Bacteria</taxon>
        <taxon>Pseudomonadati</taxon>
        <taxon>Bacteroidota</taxon>
        <taxon>Cytophagia</taxon>
        <taxon>Cytophagales</taxon>
        <taxon>Spirosomataceae</taxon>
        <taxon>Ravibacter</taxon>
    </lineage>
</organism>
<dbReference type="InterPro" id="IPR025921">
    <property type="entry name" value="HmuY"/>
</dbReference>
<dbReference type="RefSeq" id="WP_345026998.1">
    <property type="nucleotide sequence ID" value="NZ_BAABEY010000011.1"/>
</dbReference>
<feature type="signal peptide" evidence="1">
    <location>
        <begin position="1"/>
        <end position="21"/>
    </location>
</feature>
<name>A0ABP8LRA0_9BACT</name>
<evidence type="ECO:0000256" key="1">
    <source>
        <dbReference type="SAM" id="SignalP"/>
    </source>
</evidence>
<evidence type="ECO:0000313" key="2">
    <source>
        <dbReference type="EMBL" id="GAA4434779.1"/>
    </source>
</evidence>
<accession>A0ABP8LRA0</accession>
<keyword evidence="1" id="KW-0732">Signal</keyword>
<sequence length="189" mass="21159">MKSKSAFLIFFVLLASLQAVDAQPLRPVTIKNLPADPDPQSNRYTLFSFARGEAVPLKEMETDQWDLGFKGTSIIVNGGGERKGKGGVFLVNGTFDALEKLPENTRWHTDEPEKPAIPAGSGNGWYEYVFTTHEIKPLPNRVLLIRTAAGNYAKVEIISYYRDIEGETDAPGRYYTFRYVYQPDGTGKF</sequence>
<protein>
    <submittedName>
        <fullName evidence="2">HmuY family protein</fullName>
    </submittedName>
</protein>
<reference evidence="3" key="1">
    <citation type="journal article" date="2019" name="Int. J. Syst. Evol. Microbiol.">
        <title>The Global Catalogue of Microorganisms (GCM) 10K type strain sequencing project: providing services to taxonomists for standard genome sequencing and annotation.</title>
        <authorList>
            <consortium name="The Broad Institute Genomics Platform"/>
            <consortium name="The Broad Institute Genome Sequencing Center for Infectious Disease"/>
            <person name="Wu L."/>
            <person name="Ma J."/>
        </authorList>
    </citation>
    <scope>NUCLEOTIDE SEQUENCE [LARGE SCALE GENOMIC DNA]</scope>
    <source>
        <strain evidence="3">JCM 31920</strain>
    </source>
</reference>
<comment type="caution">
    <text evidence="2">The sequence shown here is derived from an EMBL/GenBank/DDBJ whole genome shotgun (WGS) entry which is preliminary data.</text>
</comment>
<feature type="chain" id="PRO_5046613170" evidence="1">
    <location>
        <begin position="22"/>
        <end position="189"/>
    </location>
</feature>
<evidence type="ECO:0000313" key="3">
    <source>
        <dbReference type="Proteomes" id="UP001501508"/>
    </source>
</evidence>
<dbReference type="EMBL" id="BAABEY010000011">
    <property type="protein sequence ID" value="GAA4434779.1"/>
    <property type="molecule type" value="Genomic_DNA"/>
</dbReference>
<gene>
    <name evidence="2" type="ORF">GCM10023091_10200</name>
</gene>
<dbReference type="Proteomes" id="UP001501508">
    <property type="component" value="Unassembled WGS sequence"/>
</dbReference>
<dbReference type="CDD" id="cd12105">
    <property type="entry name" value="HmuY"/>
    <property type="match status" value="1"/>
</dbReference>
<proteinExistence type="predicted"/>
<keyword evidence="3" id="KW-1185">Reference proteome</keyword>